<accession>V5HK76</accession>
<keyword evidence="2" id="KW-0963">Cytoplasm</keyword>
<dbReference type="EMBL" id="GANP01006479">
    <property type="protein sequence ID" value="JAB77989.1"/>
    <property type="molecule type" value="mRNA"/>
</dbReference>
<protein>
    <submittedName>
        <fullName evidence="5">Uncharacterized protein</fullName>
    </submittedName>
</protein>
<dbReference type="InterPro" id="IPR041370">
    <property type="entry name" value="Mlase_EEF1AKMT1/ZCCHC4"/>
</dbReference>
<dbReference type="InterPro" id="IPR002052">
    <property type="entry name" value="DNA_methylase_N6_adenine_CS"/>
</dbReference>
<keyword evidence="4" id="KW-0808">Transferase</keyword>
<dbReference type="PANTHER" id="PTHR13200:SF0">
    <property type="entry name" value="EEF1A LYSINE METHYLTRANSFERASE 1"/>
    <property type="match status" value="1"/>
</dbReference>
<evidence type="ECO:0000256" key="2">
    <source>
        <dbReference type="ARBA" id="ARBA00022490"/>
    </source>
</evidence>
<dbReference type="GO" id="GO:0016279">
    <property type="term" value="F:protein-lysine N-methyltransferase activity"/>
    <property type="evidence" value="ECO:0007669"/>
    <property type="project" value="InterPro"/>
</dbReference>
<proteinExistence type="evidence at transcript level"/>
<evidence type="ECO:0000256" key="3">
    <source>
        <dbReference type="ARBA" id="ARBA00022603"/>
    </source>
</evidence>
<feature type="non-terminal residue" evidence="5">
    <location>
        <position position="1"/>
    </location>
</feature>
<dbReference type="PANTHER" id="PTHR13200">
    <property type="entry name" value="EEF1A LYSINE METHYLTRANSFERASE 1"/>
    <property type="match status" value="1"/>
</dbReference>
<keyword evidence="3" id="KW-0489">Methyltransferase</keyword>
<dbReference type="GO" id="GO:0032259">
    <property type="term" value="P:methylation"/>
    <property type="evidence" value="ECO:0007669"/>
    <property type="project" value="UniProtKB-KW"/>
</dbReference>
<dbReference type="PROSITE" id="PS00092">
    <property type="entry name" value="N6_MTASE"/>
    <property type="match status" value="1"/>
</dbReference>
<evidence type="ECO:0000256" key="1">
    <source>
        <dbReference type="ARBA" id="ARBA00004496"/>
    </source>
</evidence>
<dbReference type="InterPro" id="IPR019369">
    <property type="entry name" value="Efm5/EEF1AKMT1"/>
</dbReference>
<evidence type="ECO:0000256" key="4">
    <source>
        <dbReference type="ARBA" id="ARBA00022679"/>
    </source>
</evidence>
<comment type="subcellular location">
    <subcellularLocation>
        <location evidence="1">Cytoplasm</location>
    </subcellularLocation>
</comment>
<dbReference type="Pfam" id="PF10237">
    <property type="entry name" value="N6-adenineMlase"/>
    <property type="match status" value="1"/>
</dbReference>
<dbReference type="GO" id="GO:0005737">
    <property type="term" value="C:cytoplasm"/>
    <property type="evidence" value="ECO:0007669"/>
    <property type="project" value="UniProtKB-SubCell"/>
</dbReference>
<sequence>KSWECHNEVVLLAFDNRLKCYADEFIFYDDNDPSGFEERWKNTCDAVVLDPPFLSKDVAPWLDKEMTISTRSRASVFICTFYTKSFIASVPSFRRCRVVRTQWTLRRVCLLSTYR</sequence>
<reference evidence="5" key="1">
    <citation type="journal article" date="2015" name="Sci. Rep.">
        <title>Tissue- and time-dependent transcription in Ixodes ricinus salivary glands and midguts when blood feeding on the vertebrate host.</title>
        <authorList>
            <person name="Kotsyfakis M."/>
            <person name="Schwarz A."/>
            <person name="Erhart J."/>
            <person name="Ribeiro J.M."/>
        </authorList>
    </citation>
    <scope>NUCLEOTIDE SEQUENCE</scope>
    <source>
        <tissue evidence="5">Salivary gland and midgut</tissue>
    </source>
</reference>
<dbReference type="AlphaFoldDB" id="V5HK76"/>
<dbReference type="GO" id="GO:0003676">
    <property type="term" value="F:nucleic acid binding"/>
    <property type="evidence" value="ECO:0007669"/>
    <property type="project" value="InterPro"/>
</dbReference>
<name>V5HK76_IXORI</name>
<organism evidence="5">
    <name type="scientific">Ixodes ricinus</name>
    <name type="common">Common tick</name>
    <name type="synonym">Acarus ricinus</name>
    <dbReference type="NCBI Taxonomy" id="34613"/>
    <lineage>
        <taxon>Eukaryota</taxon>
        <taxon>Metazoa</taxon>
        <taxon>Ecdysozoa</taxon>
        <taxon>Arthropoda</taxon>
        <taxon>Chelicerata</taxon>
        <taxon>Arachnida</taxon>
        <taxon>Acari</taxon>
        <taxon>Parasitiformes</taxon>
        <taxon>Ixodida</taxon>
        <taxon>Ixodoidea</taxon>
        <taxon>Ixodidae</taxon>
        <taxon>Ixodinae</taxon>
        <taxon>Ixodes</taxon>
    </lineage>
</organism>
<evidence type="ECO:0000313" key="5">
    <source>
        <dbReference type="EMBL" id="JAB77989.1"/>
    </source>
</evidence>